<feature type="region of interest" description="Disordered" evidence="2">
    <location>
        <begin position="384"/>
        <end position="531"/>
    </location>
</feature>
<feature type="compositionally biased region" description="Low complexity" evidence="2">
    <location>
        <begin position="491"/>
        <end position="504"/>
    </location>
</feature>
<feature type="compositionally biased region" description="Pro residues" evidence="2">
    <location>
        <begin position="1548"/>
        <end position="1564"/>
    </location>
</feature>
<evidence type="ECO:0000256" key="1">
    <source>
        <dbReference type="SAM" id="Coils"/>
    </source>
</evidence>
<feature type="region of interest" description="Disordered" evidence="2">
    <location>
        <begin position="1404"/>
        <end position="1594"/>
    </location>
</feature>
<proteinExistence type="predicted"/>
<dbReference type="Proteomes" id="UP000188836">
    <property type="component" value="Unassembled WGS sequence"/>
</dbReference>
<evidence type="ECO:0000313" key="4">
    <source>
        <dbReference type="EMBL" id="ONM50521.1"/>
    </source>
</evidence>
<evidence type="ECO:0000256" key="2">
    <source>
        <dbReference type="SAM" id="MobiDB-lite"/>
    </source>
</evidence>
<name>A0A1W0B6M8_9NOCA</name>
<keyword evidence="1" id="KW-0175">Coiled coil</keyword>
<sequence>MAELPGYLRWLEWVAGSDWPAGDENGMWDLARDWRATATTLREILDDIDAAKAATVAAYPQGDGVDKMVEQFDSLRSGDQSIERLADFVDSVAESVDGVSTEIEYAKLMMISSLALLAAEIAAAWIFPPTAPAVEAAAIGFTRVGIRVIAQRVMQKVIHWTAELVGAKAATFLVRHMAIDTVIGTMQELGIQGYQVAQGHRGDVSWSQVTVAAVSSAASGGAASPVGELVGHQLSKIDGMRPWISGAVTGATAGTAGAFAGFAASVGAQFTVDTYRYGWDKAVENATETEFDWRMVTAGTSNGALTGASRMTADLFYRARHPQWYVPPTGQAAQFGPQPDGSAPAGAGKSAASSNGTHGSGMNGAKVGNGAGISGGVGANGAGMSKVAADSSARPANGGSARFGTAPPDGHPGRQQAGIAGRENGLTTHNHPGAAAIDGTGDARAGGVQAGRADSAVVRSELPDVRDGTYDGRHDAHPAEEKTTDVDRTGPTEPSTAEPETSTGDGAAQPPAEPPLAGSGSDDFGDRGPGSEWFEQMRREQADWEAGVAADHAAWLRDIADGQPDDRWSRLRAEQAEWNARMASERAAWLAELAPQLVRDEELVRRLAARTEYDRLVEQRQSATREREFIRAKFIDRARDLGIEDPVSWLRRDPGDRGNSIVDIEEMMRSHVVDIEGGMEEASRRIRHPVAAAEQQRRRRIIEKLIAGIEQFDDLGDRIQRLDEQIAEIGRGIAGVDRPPIPEVAAELDQLAQRRAEELRRIKPRREMRDDLASRLGMVDGAGRVDEAALDAQRLGETVAGLRDRARTELAGAAITDAGFAIRQREIDALADSARDVHRAHNAIGRTQDEMARVAGVWRALAEAEGGWMATERVGYVAGDRPRIIVFGPRAEVTAPRADHDAALADALRRSAAVAQALTRPETTIEYRRVLADRRDNWRLGERMNPPEVERLSTGWVGGRRMDMTSWRDAAGVWHHVDPTRPDWTGGRDTGTLPKKFTPKDPPDGVSGWAMTDVVNDITLPIEDVQAGKVPESTLPVHAPQAPQQYDTTGVDPKDLFSQHWGSDSYGVVRLLLMAAQVPKHPAVKTWIQRHPRIGRWVQARPWLRHMPPFGTVFRDYEFAPPERNIQPMHRPWDAGDHVPPSARVVVPEGLRAEWERDIAAWQRVQDWADAEYERFRADDGDIDRIVDGIDTYRREQQRDAARHTVEIVWQRLVEPHSGIDPTGDVDARIARIHDEVDRLGAELSGRFATDDPDAVRDTVVDIRESLLYGVDPAGLVDALAESMRDDVPVFEQDELQQIKRHLMVDKHRVRDHTDPAGTYVRKPMDQLADVAEAWNRLVEGNPLPQDFVLLHDALAEARFLADNPLATWQQANAHAIGLGYHWDADRPPLTDWRAGIPYAPPLLPPNPGYLPPTSGTSPHAPQPAPRLDGPDGIAPQGPSDADTPPGSPRPRSDSDQRPLAARARPHGADAKGVEPPDVGEHPDGDGAAASGSGPIRAGDGSLGLSGAADTEGGGSLRKPGAWLRSRIPHPPERYDFALPATLAPATLPQPPRQSWPPPTPQDPIAPEHPTRPSSPAAAPVPAELPLPPTEPPP</sequence>
<comment type="caution">
    <text evidence="4">The sequence shown here is derived from an EMBL/GenBank/DDBJ whole genome shotgun (WGS) entry which is preliminary data.</text>
</comment>
<reference evidence="4 5" key="1">
    <citation type="journal article" date="2016" name="Antonie Van Leeuwenhoek">
        <title>Nocardia donostiensis sp. nov., isolated from human respiratory specimens.</title>
        <authorList>
            <person name="Ercibengoa M."/>
            <person name="Bell M."/>
            <person name="Marimon J.M."/>
            <person name="Humrighouse B."/>
            <person name="Klenk H.P."/>
            <person name="Potter G."/>
            <person name="Perez-Trallero E."/>
        </authorList>
    </citation>
    <scope>NUCLEOTIDE SEQUENCE [LARGE SCALE GENOMIC DNA]</scope>
    <source>
        <strain evidence="4 5">X1655</strain>
    </source>
</reference>
<feature type="compositionally biased region" description="Low complexity" evidence="2">
    <location>
        <begin position="1486"/>
        <end position="1510"/>
    </location>
</feature>
<feature type="compositionally biased region" description="Low complexity" evidence="2">
    <location>
        <begin position="1572"/>
        <end position="1582"/>
    </location>
</feature>
<feature type="compositionally biased region" description="Low complexity" evidence="2">
    <location>
        <begin position="341"/>
        <end position="356"/>
    </location>
</feature>
<keyword evidence="5" id="KW-1185">Reference proteome</keyword>
<evidence type="ECO:0000313" key="5">
    <source>
        <dbReference type="Proteomes" id="UP000188836"/>
    </source>
</evidence>
<feature type="compositionally biased region" description="Basic and acidic residues" evidence="2">
    <location>
        <begin position="461"/>
        <end position="490"/>
    </location>
</feature>
<dbReference type="Pfam" id="PF25547">
    <property type="entry name" value="WXG100_2"/>
    <property type="match status" value="1"/>
</dbReference>
<dbReference type="RefSeq" id="WP_077114423.1">
    <property type="nucleotide sequence ID" value="NZ_MUKP01000040.1"/>
</dbReference>
<protein>
    <recommendedName>
        <fullName evidence="3">Outer membrane channel protein CpnT-like N-terminal domain-containing protein</fullName>
    </recommendedName>
</protein>
<organism evidence="4 5">
    <name type="scientific">Nocardia donostiensis</name>
    <dbReference type="NCBI Taxonomy" id="1538463"/>
    <lineage>
        <taxon>Bacteria</taxon>
        <taxon>Bacillati</taxon>
        <taxon>Actinomycetota</taxon>
        <taxon>Actinomycetes</taxon>
        <taxon>Mycobacteriales</taxon>
        <taxon>Nocardiaceae</taxon>
        <taxon>Nocardia</taxon>
    </lineage>
</organism>
<dbReference type="InterPro" id="IPR057746">
    <property type="entry name" value="CpnT-like_N"/>
</dbReference>
<feature type="region of interest" description="Disordered" evidence="2">
    <location>
        <begin position="328"/>
        <end position="363"/>
    </location>
</feature>
<accession>A0A1W0B6M8</accession>
<feature type="domain" description="Outer membrane channel protein CpnT-like N-terminal" evidence="3">
    <location>
        <begin position="8"/>
        <end position="152"/>
    </location>
</feature>
<feature type="compositionally biased region" description="Basic and acidic residues" evidence="2">
    <location>
        <begin position="1467"/>
        <end position="1485"/>
    </location>
</feature>
<dbReference type="OrthoDB" id="4490406at2"/>
<feature type="compositionally biased region" description="Low complexity" evidence="2">
    <location>
        <begin position="1538"/>
        <end position="1547"/>
    </location>
</feature>
<dbReference type="EMBL" id="MUMY01000001">
    <property type="protein sequence ID" value="ONM50521.1"/>
    <property type="molecule type" value="Genomic_DNA"/>
</dbReference>
<feature type="compositionally biased region" description="Pro residues" evidence="2">
    <location>
        <begin position="1583"/>
        <end position="1594"/>
    </location>
</feature>
<evidence type="ECO:0000259" key="3">
    <source>
        <dbReference type="Pfam" id="PF25547"/>
    </source>
</evidence>
<feature type="coiled-coil region" evidence="1">
    <location>
        <begin position="606"/>
        <end position="633"/>
    </location>
</feature>
<gene>
    <name evidence="4" type="ORF">B0T46_00985</name>
</gene>
<feature type="region of interest" description="Disordered" evidence="2">
    <location>
        <begin position="979"/>
        <end position="1007"/>
    </location>
</feature>